<dbReference type="PANTHER" id="PTHR22954:SF3">
    <property type="entry name" value="PROTEIN CBG08539"/>
    <property type="match status" value="1"/>
</dbReference>
<evidence type="ECO:0000256" key="1">
    <source>
        <dbReference type="SAM" id="MobiDB-lite"/>
    </source>
</evidence>
<feature type="region of interest" description="Disordered" evidence="1">
    <location>
        <begin position="309"/>
        <end position="334"/>
    </location>
</feature>
<organism evidence="2 3">
    <name type="scientific">Trichoplusia ni</name>
    <name type="common">Cabbage looper</name>
    <dbReference type="NCBI Taxonomy" id="7111"/>
    <lineage>
        <taxon>Eukaryota</taxon>
        <taxon>Metazoa</taxon>
        <taxon>Ecdysozoa</taxon>
        <taxon>Arthropoda</taxon>
        <taxon>Hexapoda</taxon>
        <taxon>Insecta</taxon>
        <taxon>Pterygota</taxon>
        <taxon>Neoptera</taxon>
        <taxon>Endopterygota</taxon>
        <taxon>Lepidoptera</taxon>
        <taxon>Glossata</taxon>
        <taxon>Ditrysia</taxon>
        <taxon>Noctuoidea</taxon>
        <taxon>Noctuidae</taxon>
        <taxon>Plusiinae</taxon>
        <taxon>Trichoplusia</taxon>
    </lineage>
</organism>
<dbReference type="InterPro" id="IPR005312">
    <property type="entry name" value="DUF1759"/>
</dbReference>
<reference evidence="3" key="1">
    <citation type="submission" date="2025-08" db="UniProtKB">
        <authorList>
            <consortium name="RefSeq"/>
        </authorList>
    </citation>
    <scope>IDENTIFICATION</scope>
</reference>
<sequence>MNNKRHSIVEIENSVEIIRELVKKRGTVKRKLTLFSKYVNSLDGSQLKGAQKAELEERYEPFKLLIDQFSTLQDELDCYVLDSDLDGELLEREAFQNQFYAVVGKVKCILKDNSNPNSEVQSRTSNHMKLPTISLPKFDGSYDQWLEFRDTYLSMIHNSNGLDNVQKFHYLRSVLTGDALQVVKALEFSSDNYLVAWSLLENRYNNDNLLVSNHVKALFYAQSMNKESAVQIRRLIDTVLRNMRALKTLDEPTDTWDTLIIHVVTSKLDFSTDREWESHKSTLPKIGKLKLSQLMKFLTDRADFLESIRPQSKQSSDSHTKKQSVTKSCYNTQR</sequence>
<name>A0A7E5WZ82_TRINI</name>
<dbReference type="Proteomes" id="UP000322000">
    <property type="component" value="Unplaced"/>
</dbReference>
<dbReference type="AlphaFoldDB" id="A0A7E5WZ82"/>
<evidence type="ECO:0000313" key="3">
    <source>
        <dbReference type="RefSeq" id="XP_026746188.1"/>
    </source>
</evidence>
<dbReference type="InParanoid" id="A0A7E5WZ82"/>
<dbReference type="GeneID" id="113507530"/>
<keyword evidence="2" id="KW-1185">Reference proteome</keyword>
<dbReference type="PANTHER" id="PTHR22954">
    <property type="entry name" value="RETROVIRAL PROTEASE-RELATED"/>
    <property type="match status" value="1"/>
</dbReference>
<dbReference type="RefSeq" id="XP_026746188.1">
    <property type="nucleotide sequence ID" value="XM_026890387.1"/>
</dbReference>
<evidence type="ECO:0000313" key="2">
    <source>
        <dbReference type="Proteomes" id="UP000322000"/>
    </source>
</evidence>
<proteinExistence type="predicted"/>
<accession>A0A7E5WZ82</accession>
<dbReference type="Pfam" id="PF03564">
    <property type="entry name" value="DUF1759"/>
    <property type="match status" value="1"/>
</dbReference>
<dbReference type="KEGG" id="tnl:113507530"/>
<dbReference type="OrthoDB" id="5989194at2759"/>
<gene>
    <name evidence="3" type="primary">LOC113507530</name>
</gene>
<protein>
    <submittedName>
        <fullName evidence="3">Uncharacterized protein LOC113507530</fullName>
    </submittedName>
</protein>